<reference evidence="2 3" key="1">
    <citation type="journal article" date="2018" name="Mol. Biol. Evol.">
        <title>Analysis of the draft genome of the red seaweed Gracilariopsis chorda provides insights into genome size evolution in Rhodophyta.</title>
        <authorList>
            <person name="Lee J."/>
            <person name="Yang E.C."/>
            <person name="Graf L."/>
            <person name="Yang J.H."/>
            <person name="Qiu H."/>
            <person name="Zel Zion U."/>
            <person name="Chan C.X."/>
            <person name="Stephens T.G."/>
            <person name="Weber A.P.M."/>
            <person name="Boo G.H."/>
            <person name="Boo S.M."/>
            <person name="Kim K.M."/>
            <person name="Shin Y."/>
            <person name="Jung M."/>
            <person name="Lee S.J."/>
            <person name="Yim H.S."/>
            <person name="Lee J.H."/>
            <person name="Bhattacharya D."/>
            <person name="Yoon H.S."/>
        </authorList>
    </citation>
    <scope>NUCLEOTIDE SEQUENCE [LARGE SCALE GENOMIC DNA]</scope>
    <source>
        <strain evidence="2 3">SKKU-2015</strain>
        <tissue evidence="2">Whole body</tissue>
    </source>
</reference>
<proteinExistence type="predicted"/>
<dbReference type="EMBL" id="NBIV01000017">
    <property type="protein sequence ID" value="PXF47978.1"/>
    <property type="molecule type" value="Genomic_DNA"/>
</dbReference>
<keyword evidence="1" id="KW-1133">Transmembrane helix</keyword>
<evidence type="ECO:0000313" key="2">
    <source>
        <dbReference type="EMBL" id="PXF47978.1"/>
    </source>
</evidence>
<keyword evidence="3" id="KW-1185">Reference proteome</keyword>
<keyword evidence="1" id="KW-0812">Transmembrane</keyword>
<name>A0A2V3J0S3_9FLOR</name>
<organism evidence="2 3">
    <name type="scientific">Gracilariopsis chorda</name>
    <dbReference type="NCBI Taxonomy" id="448386"/>
    <lineage>
        <taxon>Eukaryota</taxon>
        <taxon>Rhodophyta</taxon>
        <taxon>Florideophyceae</taxon>
        <taxon>Rhodymeniophycidae</taxon>
        <taxon>Gracilariales</taxon>
        <taxon>Gracilariaceae</taxon>
        <taxon>Gracilariopsis</taxon>
    </lineage>
</organism>
<feature type="transmembrane region" description="Helical" evidence="1">
    <location>
        <begin position="390"/>
        <end position="412"/>
    </location>
</feature>
<evidence type="ECO:0000256" key="1">
    <source>
        <dbReference type="SAM" id="Phobius"/>
    </source>
</evidence>
<dbReference type="AlphaFoldDB" id="A0A2V3J0S3"/>
<sequence>MELSMCPGNRSNAADLWDVRGFYDDKFNDPMNFNLGENTVSILTAITTSFSLLLFVDIIFRVSVRAKNGEVSKRVVLRRHIVDNCSNPITLCATVLRGMRTKRPWNRNQAFGPQLTSVKWTYASLVVLGFVAVCMEFIFIFLSTGQKKVFDVHLGTVPVFEFKDRGCESVFPVPINTCNNMGSIAEKAGFESRAYIQACTGYSASLLKTGGKFGESGEAFISLIINRVVGITATLRDDATVFDMYNKVGVVMMDNGAFFSAMTNQGEEEVANVVSSRLNRANVTVRTWEIVNISSPTSTVDGGRNMALLFLLDISKLDVTGTSLWNAPGVSDGPWNDPHRVMPVFLMGAINSVIVPSGQARGEYSNEDRFFYLDMIEDPLAYYTRPRMGVVPSLIICGVLVVVWIVAVALGMEDGVDSRWAWKEFFSDTHHVEDFARGNDESKELGWRFDNDGTEIFGFMLRT</sequence>
<accession>A0A2V3J0S3</accession>
<dbReference type="Proteomes" id="UP000247409">
    <property type="component" value="Unassembled WGS sequence"/>
</dbReference>
<comment type="caution">
    <text evidence="2">The sequence shown here is derived from an EMBL/GenBank/DDBJ whole genome shotgun (WGS) entry which is preliminary data.</text>
</comment>
<feature type="transmembrane region" description="Helical" evidence="1">
    <location>
        <begin position="120"/>
        <end position="142"/>
    </location>
</feature>
<evidence type="ECO:0000313" key="3">
    <source>
        <dbReference type="Proteomes" id="UP000247409"/>
    </source>
</evidence>
<keyword evidence="1" id="KW-0472">Membrane</keyword>
<feature type="transmembrane region" description="Helical" evidence="1">
    <location>
        <begin position="40"/>
        <end position="60"/>
    </location>
</feature>
<protein>
    <submittedName>
        <fullName evidence="2">Uncharacterized protein</fullName>
    </submittedName>
</protein>
<gene>
    <name evidence="2" type="ORF">BWQ96_02169</name>
</gene>